<dbReference type="Pfam" id="PF06972">
    <property type="entry name" value="GIP1_N"/>
    <property type="match status" value="1"/>
</dbReference>
<accession>A0AAP0GCC9</accession>
<feature type="domain" description="GBF-interacting protein 1 N-terminal" evidence="2">
    <location>
        <begin position="15"/>
        <end position="74"/>
    </location>
</feature>
<dbReference type="PANTHER" id="PTHR47070">
    <property type="entry name" value="HYDROXYPROLINE-RICH GLYCOPROTEIN-LIKE"/>
    <property type="match status" value="1"/>
</dbReference>
<organism evidence="3 4">
    <name type="scientific">Platanthera zijinensis</name>
    <dbReference type="NCBI Taxonomy" id="2320716"/>
    <lineage>
        <taxon>Eukaryota</taxon>
        <taxon>Viridiplantae</taxon>
        <taxon>Streptophyta</taxon>
        <taxon>Embryophyta</taxon>
        <taxon>Tracheophyta</taxon>
        <taxon>Spermatophyta</taxon>
        <taxon>Magnoliopsida</taxon>
        <taxon>Liliopsida</taxon>
        <taxon>Asparagales</taxon>
        <taxon>Orchidaceae</taxon>
        <taxon>Orchidoideae</taxon>
        <taxon>Orchideae</taxon>
        <taxon>Orchidinae</taxon>
        <taxon>Platanthera</taxon>
    </lineage>
</organism>
<dbReference type="EMBL" id="JBBWWQ010000003">
    <property type="protein sequence ID" value="KAK8951340.1"/>
    <property type="molecule type" value="Genomic_DNA"/>
</dbReference>
<evidence type="ECO:0000313" key="3">
    <source>
        <dbReference type="EMBL" id="KAK8951340.1"/>
    </source>
</evidence>
<name>A0AAP0GCC9_9ASPA</name>
<gene>
    <name evidence="3" type="ORF">KSP39_PZI003653</name>
</gene>
<keyword evidence="4" id="KW-1185">Reference proteome</keyword>
<evidence type="ECO:0000256" key="1">
    <source>
        <dbReference type="SAM" id="MobiDB-lite"/>
    </source>
</evidence>
<sequence>MVSCARLEGEAPQIIPVSIRKTIHSIREIVGNHSDADIYAALKECNMDPNETVQKLLNQDPFHEVKRKRDKRKEVFYPCACDDDDSNQTKFTGYELAVDPRKHTESNHWEKSNNSMHLNAHRGGFTRSYVPDARVNKEFRVVRDNRVNQTLKKDAKLDSVQRSHGKEHVKANIFEKSILDDLGLSQDMKAARSQGLDHEKNFSRSSRSVSSPPEKIAATPQSSKSEPERAVLISSAINSSSASTSSVIGVYSTLDPVHVPSSASRSAITVGAIRREIGAVGVRKQSSDGLSTNSAVSNNSLPVSLGGEIILASADSPQYPATNIKSSQVNQVPIPDTVMPTTTNRRFASVQSNSKHLQSFNHQRVCPAMPPNMEWKPKIQKLKTESSRAIEVSSALPSSNENELSSNLVDATDLTNKLSHVNVHGEQHVIIPQHLRVPEAEYIKLTFGSFGDGSESSKEFLSTQQSIDSAEQSEVTPSVSNSASVPVGPNEETSSEIVYADYQAGTSRSVSPASAEDLERPSSQNNESLNPQNIESYADIGLVRSHSPPYSSQQPQRLHEIPSVPNFSPYGTEASYVTPFFQTTLEDNARGHCLASPAEILNLHAPNMNSLTTATITQQQQQQQQQAPQQQQQALTQIYPQIHISHYPNFMPYRHILSPLYGPPMAMPNYSSNPAYAHPSAGSSYVLMPGGTSHLPTGGIKYPPSQYKPLPTGSPTAYGNYSSPAAFAIGTPSPIGGPTGLEDVTRIKFKDNNIYVPNQQADASDMWMQNARELAGLQTPYYNLSGHGAHPTAFVSAQAAAVASGHTSFNAVAAAAQPPPMQYPGMYHTPQPASIAGPHHLVHQQVPPPVGMAAGGQVGAFQQTQLGRLNWTANF</sequence>
<dbReference type="Proteomes" id="UP001418222">
    <property type="component" value="Unassembled WGS sequence"/>
</dbReference>
<evidence type="ECO:0000313" key="4">
    <source>
        <dbReference type="Proteomes" id="UP001418222"/>
    </source>
</evidence>
<dbReference type="InterPro" id="IPR009719">
    <property type="entry name" value="GIP1_N"/>
</dbReference>
<feature type="compositionally biased region" description="Polar residues" evidence="1">
    <location>
        <begin position="459"/>
        <end position="484"/>
    </location>
</feature>
<feature type="region of interest" description="Disordered" evidence="1">
    <location>
        <begin position="190"/>
        <end position="229"/>
    </location>
</feature>
<proteinExistence type="predicted"/>
<protein>
    <recommendedName>
        <fullName evidence="2">GBF-interacting protein 1 N-terminal domain-containing protein</fullName>
    </recommendedName>
</protein>
<dbReference type="SUPFAM" id="SSF46934">
    <property type="entry name" value="UBA-like"/>
    <property type="match status" value="1"/>
</dbReference>
<feature type="compositionally biased region" description="Low complexity" evidence="1">
    <location>
        <begin position="547"/>
        <end position="556"/>
    </location>
</feature>
<dbReference type="AlphaFoldDB" id="A0AAP0GCC9"/>
<reference evidence="3 4" key="1">
    <citation type="journal article" date="2022" name="Nat. Plants">
        <title>Genomes of leafy and leafless Platanthera orchids illuminate the evolution of mycoheterotrophy.</title>
        <authorList>
            <person name="Li M.H."/>
            <person name="Liu K.W."/>
            <person name="Li Z."/>
            <person name="Lu H.C."/>
            <person name="Ye Q.L."/>
            <person name="Zhang D."/>
            <person name="Wang J.Y."/>
            <person name="Li Y.F."/>
            <person name="Zhong Z.M."/>
            <person name="Liu X."/>
            <person name="Yu X."/>
            <person name="Liu D.K."/>
            <person name="Tu X.D."/>
            <person name="Liu B."/>
            <person name="Hao Y."/>
            <person name="Liao X.Y."/>
            <person name="Jiang Y.T."/>
            <person name="Sun W.H."/>
            <person name="Chen J."/>
            <person name="Chen Y.Q."/>
            <person name="Ai Y."/>
            <person name="Zhai J.W."/>
            <person name="Wu S.S."/>
            <person name="Zhou Z."/>
            <person name="Hsiao Y.Y."/>
            <person name="Wu W.L."/>
            <person name="Chen Y.Y."/>
            <person name="Lin Y.F."/>
            <person name="Hsu J.L."/>
            <person name="Li C.Y."/>
            <person name="Wang Z.W."/>
            <person name="Zhao X."/>
            <person name="Zhong W.Y."/>
            <person name="Ma X.K."/>
            <person name="Ma L."/>
            <person name="Huang J."/>
            <person name="Chen G.Z."/>
            <person name="Huang M.Z."/>
            <person name="Huang L."/>
            <person name="Peng D.H."/>
            <person name="Luo Y.B."/>
            <person name="Zou S.Q."/>
            <person name="Chen S.P."/>
            <person name="Lan S."/>
            <person name="Tsai W.C."/>
            <person name="Van de Peer Y."/>
            <person name="Liu Z.J."/>
        </authorList>
    </citation>
    <scope>NUCLEOTIDE SEQUENCE [LARGE SCALE GENOMIC DNA]</scope>
    <source>
        <strain evidence="3">Lor287</strain>
    </source>
</reference>
<feature type="compositionally biased region" description="Polar residues" evidence="1">
    <location>
        <begin position="521"/>
        <end position="535"/>
    </location>
</feature>
<dbReference type="InterPro" id="IPR009060">
    <property type="entry name" value="UBA-like_sf"/>
</dbReference>
<evidence type="ECO:0000259" key="2">
    <source>
        <dbReference type="Pfam" id="PF06972"/>
    </source>
</evidence>
<feature type="region of interest" description="Disordered" evidence="1">
    <location>
        <begin position="454"/>
        <end position="565"/>
    </location>
</feature>
<dbReference type="PANTHER" id="PTHR47070:SF2">
    <property type="entry name" value="OS06G0206100 PROTEIN"/>
    <property type="match status" value="1"/>
</dbReference>
<comment type="caution">
    <text evidence="3">The sequence shown here is derived from an EMBL/GenBank/DDBJ whole genome shotgun (WGS) entry which is preliminary data.</text>
</comment>